<proteinExistence type="predicted"/>
<gene>
    <name evidence="2" type="ORF">AURDEDRAFT_173860</name>
</gene>
<evidence type="ECO:0000313" key="2">
    <source>
        <dbReference type="EMBL" id="EJD37101.1"/>
    </source>
</evidence>
<dbReference type="InParanoid" id="J0CZL9"/>
<dbReference type="EMBL" id="JH687847">
    <property type="protein sequence ID" value="EJD37101.1"/>
    <property type="molecule type" value="Genomic_DNA"/>
</dbReference>
<name>J0CZL9_AURST</name>
<sequence length="244" mass="26648">MLVSHRPPLQPHRQGAIHGLDMPYDPAAVVADFWSPPPAHGRSSPRAYWTMEAGQHEQVYVCTMEELAVDDGIVRTPNGTRERACFRTVRLKLCTENAGDRSLRNADSVTYRQLLGAIMCQATVVPTSTPPARAPGDYGTAKHAETAGSRSRAADPRSAGSVKRPPREIEHSASYFSSDTPLKERFEGARFEDGALVFRFEDASFRPAESGTIRYTVMSINPALSSSNILLVHDGAPFIASHEG</sequence>
<evidence type="ECO:0000313" key="3">
    <source>
        <dbReference type="Proteomes" id="UP000006514"/>
    </source>
</evidence>
<feature type="region of interest" description="Disordered" evidence="1">
    <location>
        <begin position="128"/>
        <end position="171"/>
    </location>
</feature>
<keyword evidence="3" id="KW-1185">Reference proteome</keyword>
<evidence type="ECO:0000256" key="1">
    <source>
        <dbReference type="SAM" id="MobiDB-lite"/>
    </source>
</evidence>
<reference evidence="3" key="1">
    <citation type="journal article" date="2012" name="Science">
        <title>The Paleozoic origin of enzymatic lignin decomposition reconstructed from 31 fungal genomes.</title>
        <authorList>
            <person name="Floudas D."/>
            <person name="Binder M."/>
            <person name="Riley R."/>
            <person name="Barry K."/>
            <person name="Blanchette R.A."/>
            <person name="Henrissat B."/>
            <person name="Martinez A.T."/>
            <person name="Otillar R."/>
            <person name="Spatafora J.W."/>
            <person name="Yadav J.S."/>
            <person name="Aerts A."/>
            <person name="Benoit I."/>
            <person name="Boyd A."/>
            <person name="Carlson A."/>
            <person name="Copeland A."/>
            <person name="Coutinho P.M."/>
            <person name="de Vries R.P."/>
            <person name="Ferreira P."/>
            <person name="Findley K."/>
            <person name="Foster B."/>
            <person name="Gaskell J."/>
            <person name="Glotzer D."/>
            <person name="Gorecki P."/>
            <person name="Heitman J."/>
            <person name="Hesse C."/>
            <person name="Hori C."/>
            <person name="Igarashi K."/>
            <person name="Jurgens J.A."/>
            <person name="Kallen N."/>
            <person name="Kersten P."/>
            <person name="Kohler A."/>
            <person name="Kuees U."/>
            <person name="Kumar T.K.A."/>
            <person name="Kuo A."/>
            <person name="LaButti K."/>
            <person name="Larrondo L.F."/>
            <person name="Lindquist E."/>
            <person name="Ling A."/>
            <person name="Lombard V."/>
            <person name="Lucas S."/>
            <person name="Lundell T."/>
            <person name="Martin R."/>
            <person name="McLaughlin D.J."/>
            <person name="Morgenstern I."/>
            <person name="Morin E."/>
            <person name="Murat C."/>
            <person name="Nagy L.G."/>
            <person name="Nolan M."/>
            <person name="Ohm R.A."/>
            <person name="Patyshakuliyeva A."/>
            <person name="Rokas A."/>
            <person name="Ruiz-Duenas F.J."/>
            <person name="Sabat G."/>
            <person name="Salamov A."/>
            <person name="Samejima M."/>
            <person name="Schmutz J."/>
            <person name="Slot J.C."/>
            <person name="St John F."/>
            <person name="Stenlid J."/>
            <person name="Sun H."/>
            <person name="Sun S."/>
            <person name="Syed K."/>
            <person name="Tsang A."/>
            <person name="Wiebenga A."/>
            <person name="Young D."/>
            <person name="Pisabarro A."/>
            <person name="Eastwood D.C."/>
            <person name="Martin F."/>
            <person name="Cullen D."/>
            <person name="Grigoriev I.V."/>
            <person name="Hibbett D.S."/>
        </authorList>
    </citation>
    <scope>NUCLEOTIDE SEQUENCE [LARGE SCALE GENOMIC DNA]</scope>
    <source>
        <strain evidence="3">TFB10046</strain>
    </source>
</reference>
<protein>
    <submittedName>
        <fullName evidence="2">Uncharacterized protein</fullName>
    </submittedName>
</protein>
<dbReference type="KEGG" id="adl:AURDEDRAFT_173860"/>
<dbReference type="Proteomes" id="UP000006514">
    <property type="component" value="Unassembled WGS sequence"/>
</dbReference>
<dbReference type="AlphaFoldDB" id="J0CZL9"/>
<organism evidence="2 3">
    <name type="scientific">Auricularia subglabra (strain TFB-10046 / SS5)</name>
    <name type="common">White-rot fungus</name>
    <name type="synonym">Auricularia delicata (strain TFB10046)</name>
    <dbReference type="NCBI Taxonomy" id="717982"/>
    <lineage>
        <taxon>Eukaryota</taxon>
        <taxon>Fungi</taxon>
        <taxon>Dikarya</taxon>
        <taxon>Basidiomycota</taxon>
        <taxon>Agaricomycotina</taxon>
        <taxon>Agaricomycetes</taxon>
        <taxon>Auriculariales</taxon>
        <taxon>Auriculariaceae</taxon>
        <taxon>Auricularia</taxon>
    </lineage>
</organism>
<accession>J0CZL9</accession>